<accession>A0A1A9GMR2</accession>
<dbReference type="OrthoDB" id="9853196at2"/>
<dbReference type="STRING" id="1300347.I601_3172"/>
<evidence type="ECO:0000313" key="2">
    <source>
        <dbReference type="EMBL" id="ANH39579.1"/>
    </source>
</evidence>
<keyword evidence="1" id="KW-0472">Membrane</keyword>
<reference evidence="2 3" key="1">
    <citation type="submission" date="2016-03" db="EMBL/GenBank/DDBJ databases">
        <title>Complete genome sequence of a soil Actinobacterium, Nocardioides dokdonensis FR1436.</title>
        <authorList>
            <person name="Kwon S.-K."/>
            <person name="Kim K."/>
            <person name="Kim J.F."/>
        </authorList>
    </citation>
    <scope>NUCLEOTIDE SEQUENCE [LARGE SCALE GENOMIC DNA]</scope>
    <source>
        <strain evidence="2 3">FR1436</strain>
    </source>
</reference>
<name>A0A1A9GMR2_9ACTN</name>
<dbReference type="EMBL" id="CP015079">
    <property type="protein sequence ID" value="ANH39579.1"/>
    <property type="molecule type" value="Genomic_DNA"/>
</dbReference>
<dbReference type="KEGG" id="ndk:I601_3172"/>
<evidence type="ECO:0000313" key="3">
    <source>
        <dbReference type="Proteomes" id="UP000077868"/>
    </source>
</evidence>
<sequence length="142" mass="14531">MTLADRTFPGAVRTRLPLVVLLCAVALGIVGMHGLASGPDSGEHVGHHAAPTIMMTTDTAAGVVASPGVAAGDQAPPADDGGLLALCLMVLTPGLALGLWMFATAARNGGWRLPRLVPWAIAALDVTGLPPPFERQLTVLRI</sequence>
<feature type="transmembrane region" description="Helical" evidence="1">
    <location>
        <begin position="16"/>
        <end position="36"/>
    </location>
</feature>
<dbReference type="Proteomes" id="UP000077868">
    <property type="component" value="Chromosome"/>
</dbReference>
<protein>
    <submittedName>
        <fullName evidence="2">Uncharacterized protein</fullName>
    </submittedName>
</protein>
<gene>
    <name evidence="2" type="ORF">I601_3172</name>
</gene>
<dbReference type="AlphaFoldDB" id="A0A1A9GMR2"/>
<dbReference type="RefSeq" id="WP_068111733.1">
    <property type="nucleotide sequence ID" value="NZ_CP015079.1"/>
</dbReference>
<keyword evidence="3" id="KW-1185">Reference proteome</keyword>
<keyword evidence="1" id="KW-1133">Transmembrane helix</keyword>
<dbReference type="PATRIC" id="fig|1300347.3.peg.3173"/>
<feature type="transmembrane region" description="Helical" evidence="1">
    <location>
        <begin position="83"/>
        <end position="106"/>
    </location>
</feature>
<keyword evidence="1" id="KW-0812">Transmembrane</keyword>
<proteinExistence type="predicted"/>
<organism evidence="2 3">
    <name type="scientific">Nocardioides dokdonensis FR1436</name>
    <dbReference type="NCBI Taxonomy" id="1300347"/>
    <lineage>
        <taxon>Bacteria</taxon>
        <taxon>Bacillati</taxon>
        <taxon>Actinomycetota</taxon>
        <taxon>Actinomycetes</taxon>
        <taxon>Propionibacteriales</taxon>
        <taxon>Nocardioidaceae</taxon>
        <taxon>Nocardioides</taxon>
    </lineage>
</organism>
<evidence type="ECO:0000256" key="1">
    <source>
        <dbReference type="SAM" id="Phobius"/>
    </source>
</evidence>